<comment type="similarity">
    <text evidence="6">Belongs to the Mrp/NBP35 ATP-binding proteins family.</text>
</comment>
<dbReference type="GO" id="GO:0005829">
    <property type="term" value="C:cytosol"/>
    <property type="evidence" value="ECO:0007669"/>
    <property type="project" value="TreeGrafter"/>
</dbReference>
<keyword evidence="5 6" id="KW-0411">Iron-sulfur</keyword>
<evidence type="ECO:0000256" key="2">
    <source>
        <dbReference type="ARBA" id="ARBA00022741"/>
    </source>
</evidence>
<organism evidence="8 9">
    <name type="scientific">Flexistipes sinusarabici</name>
    <dbReference type="NCBI Taxonomy" id="2352"/>
    <lineage>
        <taxon>Bacteria</taxon>
        <taxon>Pseudomonadati</taxon>
        <taxon>Deferribacterota</taxon>
        <taxon>Deferribacteres</taxon>
        <taxon>Deferribacterales</taxon>
        <taxon>Flexistipitaceae</taxon>
        <taxon>Flexistipes</taxon>
    </lineage>
</organism>
<dbReference type="InterPro" id="IPR033756">
    <property type="entry name" value="YlxH/NBP35"/>
</dbReference>
<name>A0A3D5Q8J3_FLESI</name>
<dbReference type="InterPro" id="IPR019591">
    <property type="entry name" value="Mrp/NBP35_ATP-bd"/>
</dbReference>
<dbReference type="InterPro" id="IPR027417">
    <property type="entry name" value="P-loop_NTPase"/>
</dbReference>
<keyword evidence="2 6" id="KW-0547">Nucleotide-binding</keyword>
<dbReference type="PANTHER" id="PTHR23264:SF19">
    <property type="entry name" value="CYTOSOLIC FE-S CLUSTER ASSEMBLY FACTOR NUBP2"/>
    <property type="match status" value="1"/>
</dbReference>
<evidence type="ECO:0000256" key="6">
    <source>
        <dbReference type="HAMAP-Rule" id="MF_02040"/>
    </source>
</evidence>
<dbReference type="PROSITE" id="PS01215">
    <property type="entry name" value="MRP"/>
    <property type="match status" value="1"/>
</dbReference>
<comment type="caution">
    <text evidence="8">The sequence shown here is derived from an EMBL/GenBank/DDBJ whole genome shotgun (WGS) entry which is preliminary data.</text>
</comment>
<evidence type="ECO:0000256" key="1">
    <source>
        <dbReference type="ARBA" id="ARBA00022723"/>
    </source>
</evidence>
<evidence type="ECO:0000256" key="3">
    <source>
        <dbReference type="ARBA" id="ARBA00022840"/>
    </source>
</evidence>
<reference evidence="8 9" key="1">
    <citation type="journal article" date="2018" name="Nat. Biotechnol.">
        <title>A standardized bacterial taxonomy based on genome phylogeny substantially revises the tree of life.</title>
        <authorList>
            <person name="Parks D.H."/>
            <person name="Chuvochina M."/>
            <person name="Waite D.W."/>
            <person name="Rinke C."/>
            <person name="Skarshewski A."/>
            <person name="Chaumeil P.A."/>
            <person name="Hugenholtz P."/>
        </authorList>
    </citation>
    <scope>NUCLEOTIDE SEQUENCE [LARGE SCALE GENOMIC DNA]</scope>
    <source>
        <strain evidence="8">UBA8672</strain>
    </source>
</reference>
<proteinExistence type="inferred from homology"/>
<keyword evidence="3 6" id="KW-0067">ATP-binding</keyword>
<dbReference type="PANTHER" id="PTHR23264">
    <property type="entry name" value="NUCLEOTIDE-BINDING PROTEIN NBP35 YEAST -RELATED"/>
    <property type="match status" value="1"/>
</dbReference>
<dbReference type="GO" id="GO:0140663">
    <property type="term" value="F:ATP-dependent FeS chaperone activity"/>
    <property type="evidence" value="ECO:0007669"/>
    <property type="project" value="InterPro"/>
</dbReference>
<protein>
    <recommendedName>
        <fullName evidence="6">Iron-sulfur cluster carrier protein</fullName>
    </recommendedName>
</protein>
<dbReference type="GO" id="GO:0046872">
    <property type="term" value="F:metal ion binding"/>
    <property type="evidence" value="ECO:0007669"/>
    <property type="project" value="UniProtKB-KW"/>
</dbReference>
<dbReference type="GO" id="GO:0005524">
    <property type="term" value="F:ATP binding"/>
    <property type="evidence" value="ECO:0007669"/>
    <property type="project" value="UniProtKB-UniRule"/>
</dbReference>
<evidence type="ECO:0000313" key="8">
    <source>
        <dbReference type="EMBL" id="HCW92156.1"/>
    </source>
</evidence>
<keyword evidence="6" id="KW-0378">Hydrolase</keyword>
<dbReference type="CDD" id="cd02037">
    <property type="entry name" value="Mrp_NBP35"/>
    <property type="match status" value="1"/>
</dbReference>
<dbReference type="RefSeq" id="WP_273265923.1">
    <property type="nucleotide sequence ID" value="NZ_JAAZVV010000043.1"/>
</dbReference>
<feature type="compositionally biased region" description="Low complexity" evidence="7">
    <location>
        <begin position="1"/>
        <end position="21"/>
    </location>
</feature>
<gene>
    <name evidence="8" type="ORF">DHM44_00565</name>
</gene>
<dbReference type="FunFam" id="3.40.50.300:FF:001119">
    <property type="entry name" value="Iron-sulfur cluster carrier protein"/>
    <property type="match status" value="1"/>
</dbReference>
<keyword evidence="1 6" id="KW-0479">Metal-binding</keyword>
<keyword evidence="4 6" id="KW-0408">Iron</keyword>
<dbReference type="GO" id="GO:0016887">
    <property type="term" value="F:ATP hydrolysis activity"/>
    <property type="evidence" value="ECO:0007669"/>
    <property type="project" value="UniProtKB-UniRule"/>
</dbReference>
<dbReference type="Pfam" id="PF10609">
    <property type="entry name" value="ParA"/>
    <property type="match status" value="1"/>
</dbReference>
<dbReference type="Proteomes" id="UP000262325">
    <property type="component" value="Unassembled WGS sequence"/>
</dbReference>
<comment type="subunit">
    <text evidence="6">Homodimer.</text>
</comment>
<sequence length="293" mass="31312">MSSNCNEENSCNTCGSGSSCDTSEKEKHTEEIIKKKLSKIDNKLMVMSGKGGVGKSTVTVNLAAMLASLGNKVGIIDADIHGPNIPKMLGIKEKGVLSTSEGIIPFEPIANLKVMSVAFLLKNDDDAVIWRAPLKHSLIQQFVSDVEWGNLDYLIIDLPPGTGDEPLSVTHIMGEIDGSIIVTTPQEVALLDARKSVTFSRKINVETLGIVENMSGFVCPHCGEKTEIFKTGGGKNAAQELSVDFLGSIPLDPQLVANGDEGTPYVVKNENSPVTKAFQSVAEKIIKKSSLKA</sequence>
<evidence type="ECO:0000256" key="5">
    <source>
        <dbReference type="ARBA" id="ARBA00023014"/>
    </source>
</evidence>
<evidence type="ECO:0000256" key="4">
    <source>
        <dbReference type="ARBA" id="ARBA00023004"/>
    </source>
</evidence>
<feature type="binding site" evidence="6">
    <location>
        <begin position="49"/>
        <end position="56"/>
    </location>
    <ligand>
        <name>ATP</name>
        <dbReference type="ChEBI" id="CHEBI:30616"/>
    </ligand>
</feature>
<evidence type="ECO:0000313" key="9">
    <source>
        <dbReference type="Proteomes" id="UP000262325"/>
    </source>
</evidence>
<feature type="region of interest" description="Disordered" evidence="7">
    <location>
        <begin position="1"/>
        <end position="26"/>
    </location>
</feature>
<dbReference type="EMBL" id="DPPF01000012">
    <property type="protein sequence ID" value="HCW92156.1"/>
    <property type="molecule type" value="Genomic_DNA"/>
</dbReference>
<comment type="function">
    <text evidence="6">Binds and transfers iron-sulfur (Fe-S) clusters to target apoproteins. Can hydrolyze ATP.</text>
</comment>
<dbReference type="InterPro" id="IPR000808">
    <property type="entry name" value="Mrp-like_CS"/>
</dbReference>
<dbReference type="GO" id="GO:0016226">
    <property type="term" value="P:iron-sulfur cluster assembly"/>
    <property type="evidence" value="ECO:0007669"/>
    <property type="project" value="InterPro"/>
</dbReference>
<dbReference type="Gene3D" id="3.40.50.300">
    <property type="entry name" value="P-loop containing nucleotide triphosphate hydrolases"/>
    <property type="match status" value="1"/>
</dbReference>
<evidence type="ECO:0000256" key="7">
    <source>
        <dbReference type="SAM" id="MobiDB-lite"/>
    </source>
</evidence>
<dbReference type="HAMAP" id="MF_02040">
    <property type="entry name" value="Mrp_NBP35"/>
    <property type="match status" value="1"/>
</dbReference>
<accession>A0A3D5Q8J3</accession>
<dbReference type="AlphaFoldDB" id="A0A3D5Q8J3"/>
<dbReference type="SUPFAM" id="SSF52540">
    <property type="entry name" value="P-loop containing nucleoside triphosphate hydrolases"/>
    <property type="match status" value="1"/>
</dbReference>
<dbReference type="GO" id="GO:0051536">
    <property type="term" value="F:iron-sulfur cluster binding"/>
    <property type="evidence" value="ECO:0007669"/>
    <property type="project" value="UniProtKB-UniRule"/>
</dbReference>